<keyword evidence="1" id="KW-1133">Transmembrane helix</keyword>
<evidence type="ECO:0000256" key="1">
    <source>
        <dbReference type="SAM" id="Phobius"/>
    </source>
</evidence>
<dbReference type="OrthoDB" id="1151040at2"/>
<feature type="transmembrane region" description="Helical" evidence="1">
    <location>
        <begin position="32"/>
        <end position="50"/>
    </location>
</feature>
<feature type="transmembrane region" description="Helical" evidence="1">
    <location>
        <begin position="7"/>
        <end position="26"/>
    </location>
</feature>
<accession>A0A552V8J3</accession>
<comment type="caution">
    <text evidence="2">The sequence shown here is derived from an EMBL/GenBank/DDBJ whole genome shotgun (WGS) entry which is preliminary data.</text>
</comment>
<protein>
    <submittedName>
        <fullName evidence="2">Uncharacterized protein</fullName>
    </submittedName>
</protein>
<reference evidence="2 3" key="1">
    <citation type="submission" date="2019-07" db="EMBL/GenBank/DDBJ databases">
        <title>Flavobacterium sp. nov., isolated from glacier ice.</title>
        <authorList>
            <person name="Liu Q."/>
            <person name="Xin Y.-H."/>
        </authorList>
    </citation>
    <scope>NUCLEOTIDE SEQUENCE [LARGE SCALE GENOMIC DNA]</scope>
    <source>
        <strain evidence="2 3">ZT4R6</strain>
    </source>
</reference>
<sequence length="65" mass="7452">MTYLKYVSYVYLLVAAFFVYSGIISLTENDNGEAVVSFGIGAVSIFMFFFRRHFGNKYSNKSKNK</sequence>
<organism evidence="2 3">
    <name type="scientific">Flavobacterium zepuense</name>
    <dbReference type="NCBI Taxonomy" id="2593302"/>
    <lineage>
        <taxon>Bacteria</taxon>
        <taxon>Pseudomonadati</taxon>
        <taxon>Bacteroidota</taxon>
        <taxon>Flavobacteriia</taxon>
        <taxon>Flavobacteriales</taxon>
        <taxon>Flavobacteriaceae</taxon>
        <taxon>Flavobacterium</taxon>
    </lineage>
</organism>
<dbReference type="EMBL" id="VJVZ01000002">
    <property type="protein sequence ID" value="TRW26787.1"/>
    <property type="molecule type" value="Genomic_DNA"/>
</dbReference>
<keyword evidence="1" id="KW-0472">Membrane</keyword>
<keyword evidence="1" id="KW-0812">Transmembrane</keyword>
<name>A0A552V8J3_9FLAO</name>
<dbReference type="Proteomes" id="UP000320643">
    <property type="component" value="Unassembled WGS sequence"/>
</dbReference>
<proteinExistence type="predicted"/>
<dbReference type="AlphaFoldDB" id="A0A552V8J3"/>
<evidence type="ECO:0000313" key="3">
    <source>
        <dbReference type="Proteomes" id="UP000320643"/>
    </source>
</evidence>
<evidence type="ECO:0000313" key="2">
    <source>
        <dbReference type="EMBL" id="TRW26787.1"/>
    </source>
</evidence>
<keyword evidence="3" id="KW-1185">Reference proteome</keyword>
<gene>
    <name evidence="2" type="ORF">FMM05_03580</name>
</gene>